<accession>A0A7R8VL76</accession>
<keyword evidence="11" id="KW-0333">Golgi apparatus</keyword>
<dbReference type="GO" id="GO:0006493">
    <property type="term" value="P:protein O-linked glycosylation"/>
    <property type="evidence" value="ECO:0007669"/>
    <property type="project" value="TreeGrafter"/>
</dbReference>
<keyword evidence="9" id="KW-0735">Signal-anchor</keyword>
<evidence type="ECO:0000256" key="14">
    <source>
        <dbReference type="ARBA" id="ARBA00039104"/>
    </source>
</evidence>
<dbReference type="GO" id="GO:0000139">
    <property type="term" value="C:Golgi membrane"/>
    <property type="evidence" value="ECO:0007669"/>
    <property type="project" value="UniProtKB-SubCell"/>
</dbReference>
<evidence type="ECO:0000256" key="2">
    <source>
        <dbReference type="ARBA" id="ARBA00004323"/>
    </source>
</evidence>
<evidence type="ECO:0000256" key="16">
    <source>
        <dbReference type="ARBA" id="ARBA00042712"/>
    </source>
</evidence>
<evidence type="ECO:0000256" key="9">
    <source>
        <dbReference type="ARBA" id="ARBA00022968"/>
    </source>
</evidence>
<gene>
    <name evidence="19" type="ORF">TDIB3V08_LOCUS5686</name>
</gene>
<evidence type="ECO:0000256" key="18">
    <source>
        <dbReference type="SAM" id="SignalP"/>
    </source>
</evidence>
<keyword evidence="13" id="KW-0325">Glycoprotein</keyword>
<evidence type="ECO:0000256" key="5">
    <source>
        <dbReference type="ARBA" id="ARBA00022676"/>
    </source>
</evidence>
<comment type="subcellular location">
    <subcellularLocation>
        <location evidence="1">Endoplasmic reticulum</location>
    </subcellularLocation>
    <subcellularLocation>
        <location evidence="2">Golgi apparatus membrane</location>
        <topology evidence="2">Single-pass type II membrane protein</topology>
    </subcellularLocation>
</comment>
<evidence type="ECO:0000256" key="1">
    <source>
        <dbReference type="ARBA" id="ARBA00004240"/>
    </source>
</evidence>
<evidence type="ECO:0000256" key="11">
    <source>
        <dbReference type="ARBA" id="ARBA00023034"/>
    </source>
</evidence>
<comment type="similarity">
    <text evidence="4">Belongs to the glycosyltransferase 31 family.</text>
</comment>
<evidence type="ECO:0000256" key="17">
    <source>
        <dbReference type="ARBA" id="ARBA00047667"/>
    </source>
</evidence>
<evidence type="ECO:0000256" key="3">
    <source>
        <dbReference type="ARBA" id="ARBA00004922"/>
    </source>
</evidence>
<dbReference type="EMBL" id="OA566780">
    <property type="protein sequence ID" value="CAD7199437.1"/>
    <property type="molecule type" value="Genomic_DNA"/>
</dbReference>
<keyword evidence="12" id="KW-0472">Membrane</keyword>
<name>A0A7R8VL76_TIMDO</name>
<evidence type="ECO:0000256" key="6">
    <source>
        <dbReference type="ARBA" id="ARBA00022679"/>
    </source>
</evidence>
<evidence type="ECO:0000256" key="7">
    <source>
        <dbReference type="ARBA" id="ARBA00022692"/>
    </source>
</evidence>
<dbReference type="InterPro" id="IPR002659">
    <property type="entry name" value="Glyco_trans_31"/>
</dbReference>
<dbReference type="GO" id="GO:0008194">
    <property type="term" value="F:UDP-glycosyltransferase activity"/>
    <property type="evidence" value="ECO:0007669"/>
    <property type="project" value="TreeGrafter"/>
</dbReference>
<dbReference type="EC" id="2.4.1.313" evidence="14"/>
<dbReference type="AlphaFoldDB" id="A0A7R8VL76"/>
<evidence type="ECO:0000256" key="15">
    <source>
        <dbReference type="ARBA" id="ARBA00040432"/>
    </source>
</evidence>
<reference evidence="19" key="1">
    <citation type="submission" date="2020-11" db="EMBL/GenBank/DDBJ databases">
        <authorList>
            <person name="Tran Van P."/>
        </authorList>
    </citation>
    <scope>NUCLEOTIDE SEQUENCE</scope>
</reference>
<keyword evidence="18" id="KW-0732">Signal</keyword>
<dbReference type="Pfam" id="PF01762">
    <property type="entry name" value="Galactosyl_T"/>
    <property type="match status" value="1"/>
</dbReference>
<dbReference type="PANTHER" id="PTHR11214">
    <property type="entry name" value="BETA-1,3-N-ACETYLGLUCOSAMINYLTRANSFERASE"/>
    <property type="match status" value="1"/>
</dbReference>
<proteinExistence type="inferred from homology"/>
<comment type="pathway">
    <text evidence="3">Protein modification; protein glycosylation.</text>
</comment>
<dbReference type="Gene3D" id="3.90.550.50">
    <property type="match status" value="1"/>
</dbReference>
<dbReference type="GO" id="GO:0005783">
    <property type="term" value="C:endoplasmic reticulum"/>
    <property type="evidence" value="ECO:0007669"/>
    <property type="project" value="UniProtKB-SubCell"/>
</dbReference>
<protein>
    <recommendedName>
        <fullName evidence="15">UDP-GalNAc:beta-1,3-N-acetylgalactosaminyltransferase 2</fullName>
        <ecNumber evidence="14">2.4.1.313</ecNumber>
    </recommendedName>
    <alternativeName>
        <fullName evidence="16">Beta-1,3-N-acetylgalactosaminyltransferase II</fullName>
    </alternativeName>
</protein>
<sequence length="634" mass="71775">MMPWVLTLISLLVTILSITFVQDVWKKDNYLLIIGIMSGQNNSEERQTIRDTWGGLEDNKRVRHYFLVGEQICNVPPEDRVDEFSCEEWRPPSLKDLNNTLEFTSNELLEQDLHLKPLFSGFAFLVHHSLVIQRVTVLRDLLNQLGIVKVILASASREPFLTATFVNDHAINGSLTVAKSVKPHLLHKGFEGIVTFEAVGPGSVTPTRNMRCFHGWNLGNGLVTVSRLIPEKGTQPLAFNNQSCVPFTLHFTLWDTDKLTRHVQGRGSRQLAWVQKMEVLKETLRSESDQFEDLMLVDLVDVYRNLPAKLLHFIKRVYETHNFSYILKTDDDTFVDVLQVTRALSYFEGVTPSLWVWSSFKEMWPVAWAGKWGEQYYRALSYPPFPCGAGYVISKGVAQFLATAADKFLYTGFQGEDVAMGIWLAGVNPTRFSGEWTDNDSHVCGWVGDDACHPTGCNKAQLSVMDMYHTWNLYKQCGNMSYFKSFHNSRHGCLLGFCFAEVCQRAVKPDLEWPNRFSVVREASSPVLPTSYAGRLQVAAPPAIDKRDLITTNLSGSPTTLFLQHSVTLSVGVVLDLSSQTTQHLCVWFAASSAAWYHQQCSRGMIRAEPCVTRTTPLVTCVPVLYSPRRYYSW</sequence>
<keyword evidence="5" id="KW-0328">Glycosyltransferase</keyword>
<organism evidence="19">
    <name type="scientific">Timema douglasi</name>
    <name type="common">Walking stick</name>
    <dbReference type="NCBI Taxonomy" id="61478"/>
    <lineage>
        <taxon>Eukaryota</taxon>
        <taxon>Metazoa</taxon>
        <taxon>Ecdysozoa</taxon>
        <taxon>Arthropoda</taxon>
        <taxon>Hexapoda</taxon>
        <taxon>Insecta</taxon>
        <taxon>Pterygota</taxon>
        <taxon>Neoptera</taxon>
        <taxon>Polyneoptera</taxon>
        <taxon>Phasmatodea</taxon>
        <taxon>Timematodea</taxon>
        <taxon>Timematoidea</taxon>
        <taxon>Timematidae</taxon>
        <taxon>Timema</taxon>
    </lineage>
</organism>
<keyword evidence="8" id="KW-0256">Endoplasmic reticulum</keyword>
<dbReference type="GO" id="GO:0016758">
    <property type="term" value="F:hexosyltransferase activity"/>
    <property type="evidence" value="ECO:0007669"/>
    <property type="project" value="InterPro"/>
</dbReference>
<keyword evidence="6" id="KW-0808">Transferase</keyword>
<evidence type="ECO:0000256" key="12">
    <source>
        <dbReference type="ARBA" id="ARBA00023136"/>
    </source>
</evidence>
<evidence type="ECO:0000313" key="19">
    <source>
        <dbReference type="EMBL" id="CAD7199437.1"/>
    </source>
</evidence>
<feature type="chain" id="PRO_5031042308" description="UDP-GalNAc:beta-1,3-N-acetylgalactosaminyltransferase 2" evidence="18">
    <location>
        <begin position="18"/>
        <end position="634"/>
    </location>
</feature>
<feature type="signal peptide" evidence="18">
    <location>
        <begin position="1"/>
        <end position="17"/>
    </location>
</feature>
<evidence type="ECO:0000256" key="8">
    <source>
        <dbReference type="ARBA" id="ARBA00022824"/>
    </source>
</evidence>
<comment type="catalytic activity">
    <reaction evidence="17">
        <text>3-O-(N-acetyl-beta-D-glucosaminyl-(1-&gt;4)-alpha-D-mannosyl)-L-threonyl-[protein] + UDP-N-acetyl-alpha-D-galactosamine = 3-O-[beta-D-GalNAc-(1-&gt;3)-beta-D-GlcNAc-(1-&gt;4)-alpha-D-Man]-L-Thr-[protein] + UDP + H(+)</text>
        <dbReference type="Rhea" id="RHEA:37667"/>
        <dbReference type="Rhea" id="RHEA-COMP:13308"/>
        <dbReference type="Rhea" id="RHEA-COMP:13618"/>
        <dbReference type="ChEBI" id="CHEBI:15378"/>
        <dbReference type="ChEBI" id="CHEBI:58223"/>
        <dbReference type="ChEBI" id="CHEBI:67138"/>
        <dbReference type="ChEBI" id="CHEBI:136709"/>
        <dbReference type="ChEBI" id="CHEBI:137540"/>
        <dbReference type="EC" id="2.4.1.313"/>
    </reaction>
</comment>
<evidence type="ECO:0000256" key="10">
    <source>
        <dbReference type="ARBA" id="ARBA00022989"/>
    </source>
</evidence>
<keyword evidence="7" id="KW-0812">Transmembrane</keyword>
<evidence type="ECO:0000256" key="13">
    <source>
        <dbReference type="ARBA" id="ARBA00023180"/>
    </source>
</evidence>
<keyword evidence="10" id="KW-1133">Transmembrane helix</keyword>
<evidence type="ECO:0000256" key="4">
    <source>
        <dbReference type="ARBA" id="ARBA00008661"/>
    </source>
</evidence>
<dbReference type="PANTHER" id="PTHR11214:SF219">
    <property type="entry name" value="UDP-GALNAC:BETA-1,3-N-ACETYLGALACTOSAMINYLTRANSFERASE 2"/>
    <property type="match status" value="1"/>
</dbReference>